<feature type="coiled-coil region" evidence="1">
    <location>
        <begin position="453"/>
        <end position="515"/>
    </location>
</feature>
<keyword evidence="4" id="KW-1185">Reference proteome</keyword>
<feature type="coiled-coil region" evidence="1">
    <location>
        <begin position="876"/>
        <end position="910"/>
    </location>
</feature>
<keyword evidence="1" id="KW-0175">Coiled coil</keyword>
<dbReference type="SUPFAM" id="SSF52540">
    <property type="entry name" value="P-loop containing nucleoside triphosphate hydrolases"/>
    <property type="match status" value="2"/>
</dbReference>
<sequence>MKIERLDLKAFGRFTNNSIDFSAARKPFHIVYGPNESGKSTSLRAITSLLYGMPPTALDNYVHPNAKMRVGGVLSNGSGSLECIRRRGRAATLRDANDDKPVDDSVLEKMLGGIDREAFEHRFGLSHEELVKGGRAILEGEGDLGEILFAAGAGVSQLRAVQQQLTELGKQLFVSGGRNGSLNQLIREMAAKKKELEELKVPPSEFDDLRTKLKNECARTEEMNSSVKLAVVKLAKLRAIQKALPLVPQWHALRDSLAELADAPQLDDAFTERRRSYETNREIATRQTVSLTDRLEELAGELRSLGDDESIMIHEAEIESLFERLGARDEARKHRGDLERKRSNMDRRMVEALQELSIEIGGDDKDEIKKKIDKSVARLKVVDSVRTKVNELAQKYAMIVQQRDDADEQTRTLSKKLTETEQLLERQSVPADPNTISQVLESVGSPDSVLSDLAQQNATITKLQSRCTQLSRKLDGFDGTFAEAAQLRLPSEESIELAAEELERRESVLKRVSDQWKQLSTRQKEQQERLQTVQSVVSLPTTEQLAEARRERDDAFCQIIADNEAGRLETKTMSRLQQWTRKADELVDAMRLHHEQLHQQASIQAVLQSIEQELVTCQSEGETVKTAVEEATNNWQALWQASGVIAPTPDRMHRWITNHAQLVDSVANFDEETQQLEQMKERLELSSKRLRRAIELASTPSVVPVTPDGETLFDLHEPSDDFASLYDSAGALRSELRDAKKRHEDLLRKRDTIRDELPEVQTRLESRQKELDQWHTDWAEATSALSENVDRTPAVVVEKVAQIDALVNQKRERDILAVRIRSIREDNEAYQADVRRLVKDLGITLPSDQGEVSDVFGVVKQLFQRMQAERSAAKQRVALSHQRDTVTNQLEEAKQNAAEAAVTLQKLCDEAGCSSPEDLAEVERRSKQRQQFETSLRGTEEQLRILSGRASLEEFAAEVELQQSELVDLDIETLEADLSNTQDQLSEAQQQVGALRHRLEEMDGSSRASELSQSIQLLAGQMENEVEQYSRVKIAAMLLQQAIDHYRQENSGPVLRLASGIFQRLTLGEYESLKVDFDARGKAMLFGVRNAEAEPDVPANAMSTGTADALYLSLRLASIDHQLSRGHALPLIVDDCMVNLDDERSKASLVTLSELSSRTQVILFTHHEHLVELATQTLQNDAFHVHRL</sequence>
<dbReference type="AlphaFoldDB" id="A0A5C5Z8U3"/>
<dbReference type="InterPro" id="IPR027417">
    <property type="entry name" value="P-loop_NTPase"/>
</dbReference>
<evidence type="ECO:0000256" key="1">
    <source>
        <dbReference type="SAM" id="Coils"/>
    </source>
</evidence>
<dbReference type="PANTHER" id="PTHR41259">
    <property type="entry name" value="DOUBLE-STRAND BREAK REPAIR RAD50 ATPASE, PUTATIVE-RELATED"/>
    <property type="match status" value="1"/>
</dbReference>
<proteinExistence type="predicted"/>
<reference evidence="3 4" key="1">
    <citation type="submission" date="2019-02" db="EMBL/GenBank/DDBJ databases">
        <title>Deep-cultivation of Planctomycetes and their phenomic and genomic characterization uncovers novel biology.</title>
        <authorList>
            <person name="Wiegand S."/>
            <person name="Jogler M."/>
            <person name="Boedeker C."/>
            <person name="Pinto D."/>
            <person name="Vollmers J."/>
            <person name="Rivas-Marin E."/>
            <person name="Kohn T."/>
            <person name="Peeters S.H."/>
            <person name="Heuer A."/>
            <person name="Rast P."/>
            <person name="Oberbeckmann S."/>
            <person name="Bunk B."/>
            <person name="Jeske O."/>
            <person name="Meyerdierks A."/>
            <person name="Storesund J.E."/>
            <person name="Kallscheuer N."/>
            <person name="Luecker S."/>
            <person name="Lage O.M."/>
            <person name="Pohl T."/>
            <person name="Merkel B.J."/>
            <person name="Hornburger P."/>
            <person name="Mueller R.-W."/>
            <person name="Bruemmer F."/>
            <person name="Labrenz M."/>
            <person name="Spormann A.M."/>
            <person name="Op Den Camp H."/>
            <person name="Overmann J."/>
            <person name="Amann R."/>
            <person name="Jetten M.S.M."/>
            <person name="Mascher T."/>
            <person name="Medema M.H."/>
            <person name="Devos D.P."/>
            <person name="Kaster A.-K."/>
            <person name="Ovreas L."/>
            <person name="Rohde M."/>
            <person name="Galperin M.Y."/>
            <person name="Jogler C."/>
        </authorList>
    </citation>
    <scope>NUCLEOTIDE SEQUENCE [LARGE SCALE GENOMIC DNA]</scope>
    <source>
        <strain evidence="3 4">CA13</strain>
    </source>
</reference>
<accession>A0A5C5Z8U3</accession>
<dbReference type="InterPro" id="IPR038734">
    <property type="entry name" value="YhaN_AAA"/>
</dbReference>
<dbReference type="RefSeq" id="WP_146400723.1">
    <property type="nucleotide sequence ID" value="NZ_SJPJ01000001.1"/>
</dbReference>
<dbReference type="EMBL" id="SJPJ01000001">
    <property type="protein sequence ID" value="TWT83506.1"/>
    <property type="molecule type" value="Genomic_DNA"/>
</dbReference>
<comment type="caution">
    <text evidence="3">The sequence shown here is derived from an EMBL/GenBank/DDBJ whole genome shotgun (WGS) entry which is preliminary data.</text>
</comment>
<feature type="domain" description="YhaN AAA" evidence="2">
    <location>
        <begin position="1"/>
        <end position="205"/>
    </location>
</feature>
<dbReference type="Pfam" id="PF13514">
    <property type="entry name" value="AAA_27"/>
    <property type="match status" value="1"/>
</dbReference>
<feature type="coiled-coil region" evidence="1">
    <location>
        <begin position="662"/>
        <end position="696"/>
    </location>
</feature>
<feature type="coiled-coil region" evidence="1">
    <location>
        <begin position="952"/>
        <end position="1005"/>
    </location>
</feature>
<protein>
    <recommendedName>
        <fullName evidence="2">YhaN AAA domain-containing protein</fullName>
    </recommendedName>
</protein>
<name>A0A5C5Z8U3_9BACT</name>
<dbReference type="OrthoDB" id="9764467at2"/>
<feature type="coiled-coil region" evidence="1">
    <location>
        <begin position="729"/>
        <end position="756"/>
    </location>
</feature>
<dbReference type="PANTHER" id="PTHR41259:SF1">
    <property type="entry name" value="DOUBLE-STRAND BREAK REPAIR RAD50 ATPASE, PUTATIVE-RELATED"/>
    <property type="match status" value="1"/>
</dbReference>
<evidence type="ECO:0000313" key="3">
    <source>
        <dbReference type="EMBL" id="TWT83506.1"/>
    </source>
</evidence>
<dbReference type="Proteomes" id="UP000315010">
    <property type="component" value="Unassembled WGS sequence"/>
</dbReference>
<evidence type="ECO:0000259" key="2">
    <source>
        <dbReference type="Pfam" id="PF13514"/>
    </source>
</evidence>
<dbReference type="Gene3D" id="3.40.50.300">
    <property type="entry name" value="P-loop containing nucleotide triphosphate hydrolases"/>
    <property type="match status" value="2"/>
</dbReference>
<gene>
    <name evidence="3" type="ORF">CA13_49710</name>
</gene>
<evidence type="ECO:0000313" key="4">
    <source>
        <dbReference type="Proteomes" id="UP000315010"/>
    </source>
</evidence>
<organism evidence="3 4">
    <name type="scientific">Novipirellula herctigrandis</name>
    <dbReference type="NCBI Taxonomy" id="2527986"/>
    <lineage>
        <taxon>Bacteria</taxon>
        <taxon>Pseudomonadati</taxon>
        <taxon>Planctomycetota</taxon>
        <taxon>Planctomycetia</taxon>
        <taxon>Pirellulales</taxon>
        <taxon>Pirellulaceae</taxon>
        <taxon>Novipirellula</taxon>
    </lineage>
</organism>